<feature type="compositionally biased region" description="Basic and acidic residues" evidence="13">
    <location>
        <begin position="188"/>
        <end position="208"/>
    </location>
</feature>
<dbReference type="InterPro" id="IPR005467">
    <property type="entry name" value="His_kinase_dom"/>
</dbReference>
<dbReference type="PROSITE" id="PS50109">
    <property type="entry name" value="HIS_KIN"/>
    <property type="match status" value="1"/>
</dbReference>
<feature type="domain" description="Response regulatory" evidence="16">
    <location>
        <begin position="581"/>
        <end position="697"/>
    </location>
</feature>
<evidence type="ECO:0000256" key="10">
    <source>
        <dbReference type="ARBA" id="ARBA00023012"/>
    </source>
</evidence>
<evidence type="ECO:0000256" key="9">
    <source>
        <dbReference type="ARBA" id="ARBA00022840"/>
    </source>
</evidence>
<dbReference type="GO" id="GO:0005886">
    <property type="term" value="C:plasma membrane"/>
    <property type="evidence" value="ECO:0007669"/>
    <property type="project" value="UniProtKB-SubCell"/>
</dbReference>
<evidence type="ECO:0000256" key="3">
    <source>
        <dbReference type="ARBA" id="ARBA00012438"/>
    </source>
</evidence>
<dbReference type="SUPFAM" id="SSF52172">
    <property type="entry name" value="CheY-like"/>
    <property type="match status" value="1"/>
</dbReference>
<dbReference type="PANTHER" id="PTHR43047">
    <property type="entry name" value="TWO-COMPONENT HISTIDINE PROTEIN KINASE"/>
    <property type="match status" value="1"/>
</dbReference>
<dbReference type="EMBL" id="NFII01000022">
    <property type="protein sequence ID" value="OUN98928.1"/>
    <property type="molecule type" value="Genomic_DNA"/>
</dbReference>
<feature type="region of interest" description="Disordered" evidence="13">
    <location>
        <begin position="188"/>
        <end position="217"/>
    </location>
</feature>
<gene>
    <name evidence="17" type="ORF">B5F97_16435</name>
</gene>
<dbReference type="InterPro" id="IPR036097">
    <property type="entry name" value="HisK_dim/P_sf"/>
</dbReference>
<feature type="modified residue" description="4-aspartylphosphate" evidence="12">
    <location>
        <position position="630"/>
    </location>
</feature>
<dbReference type="GO" id="GO:0009927">
    <property type="term" value="F:histidine phosphotransfer kinase activity"/>
    <property type="evidence" value="ECO:0007669"/>
    <property type="project" value="TreeGrafter"/>
</dbReference>
<dbReference type="SMART" id="SM00388">
    <property type="entry name" value="HisKA"/>
    <property type="match status" value="1"/>
</dbReference>
<keyword evidence="6" id="KW-0808">Transferase</keyword>
<name>A0A1Y3YR12_9BACE</name>
<dbReference type="PANTHER" id="PTHR43047:SF72">
    <property type="entry name" value="OSMOSENSING HISTIDINE PROTEIN KINASE SLN1"/>
    <property type="match status" value="1"/>
</dbReference>
<evidence type="ECO:0000313" key="17">
    <source>
        <dbReference type="EMBL" id="OUN98928.1"/>
    </source>
</evidence>
<accession>A0A1Y3YR12</accession>
<dbReference type="InterPro" id="IPR001789">
    <property type="entry name" value="Sig_transdc_resp-reg_receiver"/>
</dbReference>
<sequence length="819" mass="93466">MGLKFKIFIGYAMLILLLGFVIYLFRGERVKRDELKREMKELGMMRELTRKAYGCLLELSSQGEVASIWSESDLQLYRKKREKTCDVLKELRQFVHMQEQQERIDSVCLLLEQKEMLLSAAMSTFDEQESIGETVGEKVPAIVRQVRRQPARNIPAATVKEVHAGKEVAGEESPEKKNSFLKRVFSGKEKKSAYRQQREQQRAAEKKTPLPTTQNSGNAVTVHLLHSLNREVSEKQKEQRKKLSAQMDSLHFSSQALNKRLNGLVGDFDKAAGERLETRYNAIVTDREASYNVAEMLALFVFLLAIVLYAILHRDVNRRLRYRRELEASDLKNKELLQSRKNMMLTIAHDLRAPLAAIRGYAELLPGEADGKRTDEYAVHIVRSSDYMIGLVNSLIEFYLLDAGKGKMNVTVFRPLSLFDEIVKLYMPSVRKEGLALCTDFAGLDTVVEGDRPRIMQIANNLLSNAIKFTRKGKISLQAAYGQGELRFSVQDTGPGITEDEQKRIFRAFERLDNARHLPGFGLGLAIVSRLTELLGGRVTVESRSGTGSLFRVALPLPEVAEHGENGENGYAEDYGLEGTYVLVIDDDRIQLDVTRRMLVRNKVRCECCRTVRELMAALRERTYDLLLSDIQMPDMDGYRILDLLRSSNMENARTIPVLAVTACANDEEHYISYGFAGCLRKPFPMDELISAVSRLAVKTGKKEPDFSFILSEEEDKGRMLDIFIRETEENIHTLENALCGHDRDTIHKVLHKSLPLWETVRMDFPMARLRYLVTHTAAVWEEEQYLEIGEIIHAAERLAESARKIRERTDEDHTDYRG</sequence>
<keyword evidence="4" id="KW-1003">Cell membrane</keyword>
<protein>
    <recommendedName>
        <fullName evidence="3">histidine kinase</fullName>
        <ecNumber evidence="3">2.7.13.3</ecNumber>
    </recommendedName>
</protein>
<evidence type="ECO:0000256" key="4">
    <source>
        <dbReference type="ARBA" id="ARBA00022475"/>
    </source>
</evidence>
<dbReference type="Pfam" id="PF00512">
    <property type="entry name" value="HisKA"/>
    <property type="match status" value="1"/>
</dbReference>
<dbReference type="EC" id="2.7.13.3" evidence="3"/>
<proteinExistence type="predicted"/>
<comment type="subcellular location">
    <subcellularLocation>
        <location evidence="2">Cell membrane</location>
    </subcellularLocation>
</comment>
<keyword evidence="9" id="KW-0067">ATP-binding</keyword>
<evidence type="ECO:0000256" key="2">
    <source>
        <dbReference type="ARBA" id="ARBA00004236"/>
    </source>
</evidence>
<evidence type="ECO:0000256" key="11">
    <source>
        <dbReference type="ARBA" id="ARBA00023136"/>
    </source>
</evidence>
<dbReference type="InterPro" id="IPR036890">
    <property type="entry name" value="HATPase_C_sf"/>
</dbReference>
<evidence type="ECO:0000256" key="6">
    <source>
        <dbReference type="ARBA" id="ARBA00022679"/>
    </source>
</evidence>
<evidence type="ECO:0000256" key="1">
    <source>
        <dbReference type="ARBA" id="ARBA00000085"/>
    </source>
</evidence>
<keyword evidence="14" id="KW-1133">Transmembrane helix</keyword>
<dbReference type="SUPFAM" id="SSF55874">
    <property type="entry name" value="ATPase domain of HSP90 chaperone/DNA topoisomerase II/histidine kinase"/>
    <property type="match status" value="1"/>
</dbReference>
<evidence type="ECO:0000259" key="16">
    <source>
        <dbReference type="PROSITE" id="PS50110"/>
    </source>
</evidence>
<keyword evidence="11 14" id="KW-0472">Membrane</keyword>
<dbReference type="InterPro" id="IPR003661">
    <property type="entry name" value="HisK_dim/P_dom"/>
</dbReference>
<evidence type="ECO:0000256" key="12">
    <source>
        <dbReference type="PROSITE-ProRule" id="PRU00169"/>
    </source>
</evidence>
<keyword evidence="7" id="KW-0547">Nucleotide-binding</keyword>
<keyword evidence="14" id="KW-0812">Transmembrane</keyword>
<evidence type="ECO:0000256" key="5">
    <source>
        <dbReference type="ARBA" id="ARBA00022553"/>
    </source>
</evidence>
<dbReference type="Gene3D" id="3.40.50.2300">
    <property type="match status" value="1"/>
</dbReference>
<dbReference type="SMART" id="SM00387">
    <property type="entry name" value="HATPase_c"/>
    <property type="match status" value="1"/>
</dbReference>
<keyword evidence="8 17" id="KW-0418">Kinase</keyword>
<dbReference type="RefSeq" id="WP_162614327.1">
    <property type="nucleotide sequence ID" value="NZ_NFII01000022.1"/>
</dbReference>
<reference evidence="18" key="1">
    <citation type="submission" date="2017-04" db="EMBL/GenBank/DDBJ databases">
        <title>Function of individual gut microbiota members based on whole genome sequencing of pure cultures obtained from chicken caecum.</title>
        <authorList>
            <person name="Medvecky M."/>
            <person name="Cejkova D."/>
            <person name="Polansky O."/>
            <person name="Karasova D."/>
            <person name="Kubasova T."/>
            <person name="Cizek A."/>
            <person name="Rychlik I."/>
        </authorList>
    </citation>
    <scope>NUCLEOTIDE SEQUENCE [LARGE SCALE GENOMIC DNA]</scope>
    <source>
        <strain evidence="18">An43</strain>
    </source>
</reference>
<evidence type="ECO:0000256" key="7">
    <source>
        <dbReference type="ARBA" id="ARBA00022741"/>
    </source>
</evidence>
<evidence type="ECO:0000256" key="14">
    <source>
        <dbReference type="SAM" id="Phobius"/>
    </source>
</evidence>
<dbReference type="AlphaFoldDB" id="A0A1Y3YR12"/>
<dbReference type="FunFam" id="3.30.565.10:FF:000023">
    <property type="entry name" value="PAS domain-containing sensor histidine kinase"/>
    <property type="match status" value="1"/>
</dbReference>
<dbReference type="CDD" id="cd16922">
    <property type="entry name" value="HATPase_EvgS-ArcB-TorS-like"/>
    <property type="match status" value="1"/>
</dbReference>
<keyword evidence="10" id="KW-0902">Two-component regulatory system</keyword>
<dbReference type="Gene3D" id="1.10.287.130">
    <property type="match status" value="1"/>
</dbReference>
<dbReference type="FunFam" id="1.10.287.130:FF:000120">
    <property type="entry name" value="RteA, two-component system histidine kinase, with response regulator receiver domain"/>
    <property type="match status" value="1"/>
</dbReference>
<feature type="transmembrane region" description="Helical" evidence="14">
    <location>
        <begin position="293"/>
        <end position="312"/>
    </location>
</feature>
<dbReference type="PRINTS" id="PR00344">
    <property type="entry name" value="BCTRLSENSOR"/>
</dbReference>
<dbReference type="PROSITE" id="PS50110">
    <property type="entry name" value="RESPONSE_REGULATORY"/>
    <property type="match status" value="1"/>
</dbReference>
<keyword evidence="5 12" id="KW-0597">Phosphoprotein</keyword>
<comment type="caution">
    <text evidence="17">The sequence shown here is derived from an EMBL/GenBank/DDBJ whole genome shotgun (WGS) entry which is preliminary data.</text>
</comment>
<comment type="catalytic activity">
    <reaction evidence="1">
        <text>ATP + protein L-histidine = ADP + protein N-phospho-L-histidine.</text>
        <dbReference type="EC" id="2.7.13.3"/>
    </reaction>
</comment>
<dbReference type="GO" id="GO:0000155">
    <property type="term" value="F:phosphorelay sensor kinase activity"/>
    <property type="evidence" value="ECO:0007669"/>
    <property type="project" value="InterPro"/>
</dbReference>
<dbReference type="InterPro" id="IPR004358">
    <property type="entry name" value="Sig_transdc_His_kin-like_C"/>
</dbReference>
<feature type="transmembrane region" description="Helical" evidence="14">
    <location>
        <begin position="7"/>
        <end position="25"/>
    </location>
</feature>
<dbReference type="Gene3D" id="3.30.565.10">
    <property type="entry name" value="Histidine kinase-like ATPase, C-terminal domain"/>
    <property type="match status" value="1"/>
</dbReference>
<dbReference type="SMART" id="SM00448">
    <property type="entry name" value="REC"/>
    <property type="match status" value="1"/>
</dbReference>
<dbReference type="CDD" id="cd00082">
    <property type="entry name" value="HisKA"/>
    <property type="match status" value="1"/>
</dbReference>
<dbReference type="InterPro" id="IPR011006">
    <property type="entry name" value="CheY-like_superfamily"/>
</dbReference>
<evidence type="ECO:0000313" key="18">
    <source>
        <dbReference type="Proteomes" id="UP000195386"/>
    </source>
</evidence>
<organism evidence="17 18">
    <name type="scientific">Bacteroides clarus</name>
    <dbReference type="NCBI Taxonomy" id="626929"/>
    <lineage>
        <taxon>Bacteria</taxon>
        <taxon>Pseudomonadati</taxon>
        <taxon>Bacteroidota</taxon>
        <taxon>Bacteroidia</taxon>
        <taxon>Bacteroidales</taxon>
        <taxon>Bacteroidaceae</taxon>
        <taxon>Bacteroides</taxon>
    </lineage>
</organism>
<evidence type="ECO:0000256" key="8">
    <source>
        <dbReference type="ARBA" id="ARBA00022777"/>
    </source>
</evidence>
<dbReference type="Proteomes" id="UP000195386">
    <property type="component" value="Unassembled WGS sequence"/>
</dbReference>
<dbReference type="FunFam" id="3.40.50.2300:FF:000407">
    <property type="entry name" value="RteA, two-component system histidine kinase, with response regulator receiver domain"/>
    <property type="match status" value="1"/>
</dbReference>
<evidence type="ECO:0000256" key="13">
    <source>
        <dbReference type="SAM" id="MobiDB-lite"/>
    </source>
</evidence>
<dbReference type="SUPFAM" id="SSF47384">
    <property type="entry name" value="Homodimeric domain of signal transducing histidine kinase"/>
    <property type="match status" value="1"/>
</dbReference>
<dbReference type="GO" id="GO:0005524">
    <property type="term" value="F:ATP binding"/>
    <property type="evidence" value="ECO:0007669"/>
    <property type="project" value="UniProtKB-KW"/>
</dbReference>
<evidence type="ECO:0000259" key="15">
    <source>
        <dbReference type="PROSITE" id="PS50109"/>
    </source>
</evidence>
<dbReference type="InterPro" id="IPR003594">
    <property type="entry name" value="HATPase_dom"/>
</dbReference>
<dbReference type="Pfam" id="PF00072">
    <property type="entry name" value="Response_reg"/>
    <property type="match status" value="1"/>
</dbReference>
<dbReference type="Pfam" id="PF02518">
    <property type="entry name" value="HATPase_c"/>
    <property type="match status" value="1"/>
</dbReference>
<feature type="domain" description="Histidine kinase" evidence="15">
    <location>
        <begin position="346"/>
        <end position="559"/>
    </location>
</feature>